<sequence>MSATNGFAPAARLATYVSGSNTPLDPTRTVLYYDVAIIVMKMAVLTARNWNESSTNYFLVSKEYTAQLRLVLYDRVIIKTASALNLLHRTVTTTPAIAQLIKDCQVLLFPTNHHSVPYLKTAYRAVPQQVARILTEIAPSVTSLVLTLPIHPEILYAFRSSAYPMLHTLRTFHNFLLAPNITIWYQAQLRSWYHWLENGTRTGRRPRLTNANIPSYPFPLLKHIDIHFDDGTPHFDCPAYDYRHLRAAKEVTFRLANDESWEYNLYEYLQFINPPRHADVLALKWWPTSPPVPDDQNAYLFHPKTVIPIVGNPAVHQLPVGDGMDFFNRITLMVPASTLSPIFWREAKKYLRSRYLDPSVLSRNSHNLVTVVRTS</sequence>
<dbReference type="EMBL" id="JAYKXP010000172">
    <property type="protein sequence ID" value="KAK7021333.1"/>
    <property type="molecule type" value="Genomic_DNA"/>
</dbReference>
<keyword evidence="2" id="KW-1185">Reference proteome</keyword>
<proteinExistence type="predicted"/>
<protein>
    <recommendedName>
        <fullName evidence="3">Glycosyltransferase</fullName>
    </recommendedName>
</protein>
<dbReference type="Proteomes" id="UP001383192">
    <property type="component" value="Unassembled WGS sequence"/>
</dbReference>
<comment type="caution">
    <text evidence="1">The sequence shown here is derived from an EMBL/GenBank/DDBJ whole genome shotgun (WGS) entry which is preliminary data.</text>
</comment>
<dbReference type="AlphaFoldDB" id="A0AAW0B637"/>
<organism evidence="1 2">
    <name type="scientific">Paramarasmius palmivorus</name>
    <dbReference type="NCBI Taxonomy" id="297713"/>
    <lineage>
        <taxon>Eukaryota</taxon>
        <taxon>Fungi</taxon>
        <taxon>Dikarya</taxon>
        <taxon>Basidiomycota</taxon>
        <taxon>Agaricomycotina</taxon>
        <taxon>Agaricomycetes</taxon>
        <taxon>Agaricomycetidae</taxon>
        <taxon>Agaricales</taxon>
        <taxon>Marasmiineae</taxon>
        <taxon>Marasmiaceae</taxon>
        <taxon>Paramarasmius</taxon>
    </lineage>
</organism>
<evidence type="ECO:0000313" key="1">
    <source>
        <dbReference type="EMBL" id="KAK7021333.1"/>
    </source>
</evidence>
<evidence type="ECO:0000313" key="2">
    <source>
        <dbReference type="Proteomes" id="UP001383192"/>
    </source>
</evidence>
<evidence type="ECO:0008006" key="3">
    <source>
        <dbReference type="Google" id="ProtNLM"/>
    </source>
</evidence>
<gene>
    <name evidence="1" type="ORF">VNI00_017435</name>
</gene>
<accession>A0AAW0B637</accession>
<name>A0AAW0B637_9AGAR</name>
<reference evidence="1 2" key="1">
    <citation type="submission" date="2024-01" db="EMBL/GenBank/DDBJ databases">
        <title>A draft genome for a cacao thread blight-causing isolate of Paramarasmius palmivorus.</title>
        <authorList>
            <person name="Baruah I.K."/>
            <person name="Bukari Y."/>
            <person name="Amoako-Attah I."/>
            <person name="Meinhardt L.W."/>
            <person name="Bailey B.A."/>
            <person name="Cohen S.P."/>
        </authorList>
    </citation>
    <scope>NUCLEOTIDE SEQUENCE [LARGE SCALE GENOMIC DNA]</scope>
    <source>
        <strain evidence="1 2">GH-12</strain>
    </source>
</reference>